<organism evidence="3 4">
    <name type="scientific">Chlorella ohadii</name>
    <dbReference type="NCBI Taxonomy" id="2649997"/>
    <lineage>
        <taxon>Eukaryota</taxon>
        <taxon>Viridiplantae</taxon>
        <taxon>Chlorophyta</taxon>
        <taxon>core chlorophytes</taxon>
        <taxon>Trebouxiophyceae</taxon>
        <taxon>Chlorellales</taxon>
        <taxon>Chlorellaceae</taxon>
        <taxon>Chlorella clade</taxon>
        <taxon>Chlorella</taxon>
    </lineage>
</organism>
<gene>
    <name evidence="3" type="ORF">COHA_008478</name>
</gene>
<evidence type="ECO:0000256" key="2">
    <source>
        <dbReference type="ARBA" id="ARBA00022840"/>
    </source>
</evidence>
<sequence length="368" mass="38437">MHFAAPAASQRWHACKSWMVARASHASSQQAARSTQQRPPPVRRRAAAAAASGEESEAAVLSCVVGIDLGTTNSAVATVEGGQPVPVPNQEGSLTTPSVVGFTADGRVLVGAPAKRQAAVNPKSTFYSVKRLIGKDYEDVQQDAARLAYSVSADEDGFAVVDCPNLEAGAGGQLYPEEVSGYVVGKLLAAAEEFAGQPVGKAVISVPAYFTDAQREATVTAGRIAGLEAVRIIREPVAAALAYGLDAQKDQTVLVFDLGGGTFDVSLLEVGGGVIEVLSTGGDANLGGDDWDAAIMQWLVEEHLKPARVDCTDPRLVANLRAAGEAAKIKLSSEERVVIRMPVGGGIEAVLTRQPFSPVLCCPLRHRL</sequence>
<evidence type="ECO:0000313" key="3">
    <source>
        <dbReference type="EMBL" id="KAI7837685.1"/>
    </source>
</evidence>
<dbReference type="PROSITE" id="PS00329">
    <property type="entry name" value="HSP70_2"/>
    <property type="match status" value="1"/>
</dbReference>
<dbReference type="PROSITE" id="PS00297">
    <property type="entry name" value="HSP70_1"/>
    <property type="match status" value="1"/>
</dbReference>
<dbReference type="AlphaFoldDB" id="A0AAD5DGN4"/>
<dbReference type="SUPFAM" id="SSF53067">
    <property type="entry name" value="Actin-like ATPase domain"/>
    <property type="match status" value="2"/>
</dbReference>
<dbReference type="Proteomes" id="UP001205105">
    <property type="component" value="Unassembled WGS sequence"/>
</dbReference>
<comment type="caution">
    <text evidence="3">The sequence shown here is derived from an EMBL/GenBank/DDBJ whole genome shotgun (WGS) entry which is preliminary data.</text>
</comment>
<dbReference type="Gene3D" id="3.90.640.10">
    <property type="entry name" value="Actin, Chain A, domain 4"/>
    <property type="match status" value="1"/>
</dbReference>
<dbReference type="Gene3D" id="3.30.420.40">
    <property type="match status" value="2"/>
</dbReference>
<reference evidence="3" key="1">
    <citation type="submission" date="2020-11" db="EMBL/GenBank/DDBJ databases">
        <title>Chlorella ohadii genome sequencing and assembly.</title>
        <authorList>
            <person name="Murik O."/>
            <person name="Treves H."/>
            <person name="Kedem I."/>
            <person name="Shotland Y."/>
            <person name="Kaplan A."/>
        </authorList>
    </citation>
    <scope>NUCLEOTIDE SEQUENCE</scope>
    <source>
        <strain evidence="3">1</strain>
    </source>
</reference>
<dbReference type="FunFam" id="3.90.640.10:FF:000003">
    <property type="entry name" value="Molecular chaperone DnaK"/>
    <property type="match status" value="1"/>
</dbReference>
<keyword evidence="1" id="KW-0547">Nucleotide-binding</keyword>
<name>A0AAD5DGN4_9CHLO</name>
<dbReference type="PRINTS" id="PR00301">
    <property type="entry name" value="HEATSHOCK70"/>
</dbReference>
<dbReference type="InterPro" id="IPR013126">
    <property type="entry name" value="Hsp_70_fam"/>
</dbReference>
<proteinExistence type="predicted"/>
<accession>A0AAD5DGN4</accession>
<keyword evidence="2" id="KW-0067">ATP-binding</keyword>
<keyword evidence="4" id="KW-1185">Reference proteome</keyword>
<protein>
    <submittedName>
        <fullName evidence="3">Uncharacterized protein</fullName>
    </submittedName>
</protein>
<dbReference type="EMBL" id="JADXDR010000145">
    <property type="protein sequence ID" value="KAI7837685.1"/>
    <property type="molecule type" value="Genomic_DNA"/>
</dbReference>
<dbReference type="GO" id="GO:0005524">
    <property type="term" value="F:ATP binding"/>
    <property type="evidence" value="ECO:0007669"/>
    <property type="project" value="UniProtKB-KW"/>
</dbReference>
<dbReference type="GO" id="GO:0140662">
    <property type="term" value="F:ATP-dependent protein folding chaperone"/>
    <property type="evidence" value="ECO:0007669"/>
    <property type="project" value="InterPro"/>
</dbReference>
<dbReference type="InterPro" id="IPR043129">
    <property type="entry name" value="ATPase_NBD"/>
</dbReference>
<evidence type="ECO:0000313" key="4">
    <source>
        <dbReference type="Proteomes" id="UP001205105"/>
    </source>
</evidence>
<dbReference type="InterPro" id="IPR018181">
    <property type="entry name" value="Heat_shock_70_CS"/>
</dbReference>
<dbReference type="Pfam" id="PF00012">
    <property type="entry name" value="HSP70"/>
    <property type="match status" value="1"/>
</dbReference>
<dbReference type="PANTHER" id="PTHR19375">
    <property type="entry name" value="HEAT SHOCK PROTEIN 70KDA"/>
    <property type="match status" value="1"/>
</dbReference>
<evidence type="ECO:0000256" key="1">
    <source>
        <dbReference type="ARBA" id="ARBA00022741"/>
    </source>
</evidence>